<dbReference type="GO" id="GO:0051301">
    <property type="term" value="P:cell division"/>
    <property type="evidence" value="ECO:0007669"/>
    <property type="project" value="UniProtKB-KW"/>
</dbReference>
<dbReference type="FunFam" id="3.80.10.10:FF:000148">
    <property type="entry name" value="Leucine rich repeat and coiled-coil centrosomal protein 1"/>
    <property type="match status" value="1"/>
</dbReference>
<evidence type="ECO:0000256" key="5">
    <source>
        <dbReference type="ARBA" id="ARBA00022737"/>
    </source>
</evidence>
<evidence type="ECO:0000256" key="1">
    <source>
        <dbReference type="ARBA" id="ARBA00004114"/>
    </source>
</evidence>
<feature type="coiled-coil region" evidence="13">
    <location>
        <begin position="407"/>
        <end position="554"/>
    </location>
</feature>
<protein>
    <recommendedName>
        <fullName evidence="12">Leucine-rich repeat and coiled-coil domain-containing protein 1</fullName>
    </recommendedName>
</protein>
<feature type="coiled-coil region" evidence="13">
    <location>
        <begin position="817"/>
        <end position="876"/>
    </location>
</feature>
<dbReference type="PROSITE" id="PS51450">
    <property type="entry name" value="LRR"/>
    <property type="match status" value="5"/>
</dbReference>
<dbReference type="PANTHER" id="PTHR15454:SF34">
    <property type="entry name" value="LEUCINE-RICH REPEAT AND COILED-COIL DOMAIN-CONTAINING PROTEIN 1"/>
    <property type="match status" value="1"/>
</dbReference>
<dbReference type="GO" id="GO:0005814">
    <property type="term" value="C:centriole"/>
    <property type="evidence" value="ECO:0007669"/>
    <property type="project" value="UniProtKB-SubCell"/>
</dbReference>
<dbReference type="PANTHER" id="PTHR15454">
    <property type="entry name" value="NISCHARIN RELATED"/>
    <property type="match status" value="1"/>
</dbReference>
<gene>
    <name evidence="15" type="ORF">UPYG_G00297450</name>
</gene>
<proteinExistence type="inferred from homology"/>
<keyword evidence="5" id="KW-0677">Repeat</keyword>
<keyword evidence="9" id="KW-0131">Cell cycle</keyword>
<keyword evidence="8" id="KW-0206">Cytoskeleton</keyword>
<keyword evidence="7 13" id="KW-0175">Coiled coil</keyword>
<keyword evidence="4" id="KW-0132">Cell division</keyword>
<comment type="subcellular location">
    <subcellularLocation>
        <location evidence="1">Cytoplasm</location>
        <location evidence="1">Cytoskeleton</location>
        <location evidence="1">Microtubule organizing center</location>
        <location evidence="1">Centrosome</location>
        <location evidence="1">Centriole</location>
    </subcellularLocation>
</comment>
<dbReference type="FunFam" id="3.80.10.10:FF:000171">
    <property type="entry name" value="Leucine rich repeat and coiled-coil centrosomal protein 1"/>
    <property type="match status" value="1"/>
</dbReference>
<dbReference type="InterPro" id="IPR001611">
    <property type="entry name" value="Leu-rich_rpt"/>
</dbReference>
<feature type="region of interest" description="Disordered" evidence="14">
    <location>
        <begin position="283"/>
        <end position="397"/>
    </location>
</feature>
<dbReference type="InterPro" id="IPR032675">
    <property type="entry name" value="LRR_dom_sf"/>
</dbReference>
<keyword evidence="16" id="KW-1185">Reference proteome</keyword>
<feature type="compositionally biased region" description="Basic and acidic residues" evidence="14">
    <location>
        <begin position="299"/>
        <end position="309"/>
    </location>
</feature>
<evidence type="ECO:0000256" key="13">
    <source>
        <dbReference type="SAM" id="Coils"/>
    </source>
</evidence>
<dbReference type="AlphaFoldDB" id="A0ABD0W5X2"/>
<dbReference type="SMART" id="SM00365">
    <property type="entry name" value="LRR_SD22"/>
    <property type="match status" value="4"/>
</dbReference>
<dbReference type="SUPFAM" id="SSF52075">
    <property type="entry name" value="Outer arm dynein light chain 1"/>
    <property type="match status" value="1"/>
</dbReference>
<evidence type="ECO:0000256" key="9">
    <source>
        <dbReference type="ARBA" id="ARBA00023306"/>
    </source>
</evidence>
<feature type="compositionally biased region" description="Polar residues" evidence="14">
    <location>
        <begin position="328"/>
        <end position="348"/>
    </location>
</feature>
<evidence type="ECO:0000256" key="8">
    <source>
        <dbReference type="ARBA" id="ARBA00023212"/>
    </source>
</evidence>
<feature type="coiled-coil region" evidence="13">
    <location>
        <begin position="949"/>
        <end position="1001"/>
    </location>
</feature>
<accession>A0ABD0W5X2</accession>
<keyword evidence="6" id="KW-0498">Mitosis</keyword>
<sequence>MADGELCLIDQNISSLLEVPLNASVRTLNLHSNRIVKIEGLTTAWHLRHLDLSSNHISHIEGLGSLQSLRTLNLSCNEITKVEGLNGLVNLMRLNLSFNKISDLTGFLYLHGTEHRLRHLHLHSNRLDNINHLLQCMLGLQSLSDVTLSVDGAGNPVCSLPGYREMVLQSLPQVSSLDGLDRLGYPAPLGEESPMDIPGLEEYLDYLLSDTSTNDQARVDAPPLSTPRIDEVLNQFRQRAQGPVESPDRAWPTPKSSQPGGATADNEHRIQKLEHQVSPLFQHAPTGEASSSSAPSMRPEVRRPKRDIDNTSESESDSVKENRRRSRIPTQARSSNNPAVKRSVNTKQPARAKQADSDREGRQRKGSKCLVLPGRKVSDPVGPVRKTVSSTKQNVEEETYRAIVEERDQERERRWKAEQAVRKLTEQMKTLQDQASQGKDLQSLALHTTDRLKELLLKERSEHSGLQAHVEQLEQRCQSSGLQLEQALQREEQHTVALHSLEDRMSHSEALRARQQAEEMKRSHQLENKASALMRELDIQKAAQRQHKEKLRQLHELLVSREQEHRKAMEGRLAPGGAEFQEAVAKGVAVVEQRHAQRRAELEDKLAQSTRQYATLEDEFRMALTIEAARYTEVEQSCERLSAELSEVKSALSHTQQKERQAASLVQELTSMVKEQKSRITEISKAKRDAVTELKARVRSLEAGLEEDRRLQLQLELVKKDKARLLSQLTAQESVIDGLRAERRIWGQELAQQGASLSQDRGRLEARIEVLASELESQKKQNEQVNDALRIKVKVIDDQTESIRKLKQGLQERDEQTRKQREENLQAQRRLQQQIEEETAAAHDLRDAVEQLSQRKEQLKQQLGEKDLELDQVKAAYSASSKKWQDKADLLTCLESQVKRMKESFDSKESRLLAEKDKASQEHKAAVEQLHSVDDAFRRQLESLQASHQTELLRLANDKQRQIEQANQKVLQVEEEMRQLLEETEAEKRTMEDKIRRLTSVLKDF</sequence>
<keyword evidence="3" id="KW-0433">Leucine-rich repeat</keyword>
<evidence type="ECO:0000256" key="10">
    <source>
        <dbReference type="ARBA" id="ARBA00054059"/>
    </source>
</evidence>
<comment type="function">
    <text evidence="10">Required for the organization of the mitotic spindle. Maintains the structural integrity of centrosomes during mitosis.</text>
</comment>
<dbReference type="EMBL" id="JAGEUA010000009">
    <property type="protein sequence ID" value="KAL0966614.1"/>
    <property type="molecule type" value="Genomic_DNA"/>
</dbReference>
<reference evidence="15 16" key="1">
    <citation type="submission" date="2024-06" db="EMBL/GenBank/DDBJ databases">
        <authorList>
            <person name="Pan Q."/>
            <person name="Wen M."/>
            <person name="Jouanno E."/>
            <person name="Zahm M."/>
            <person name="Klopp C."/>
            <person name="Cabau C."/>
            <person name="Louis A."/>
            <person name="Berthelot C."/>
            <person name="Parey E."/>
            <person name="Roest Crollius H."/>
            <person name="Montfort J."/>
            <person name="Robinson-Rechavi M."/>
            <person name="Bouchez O."/>
            <person name="Lampietro C."/>
            <person name="Lopez Roques C."/>
            <person name="Donnadieu C."/>
            <person name="Postlethwait J."/>
            <person name="Bobe J."/>
            <person name="Verreycken H."/>
            <person name="Guiguen Y."/>
        </authorList>
    </citation>
    <scope>NUCLEOTIDE SEQUENCE [LARGE SCALE GENOMIC DNA]</scope>
    <source>
        <strain evidence="15">Up_M1</strain>
        <tissue evidence="15">Testis</tissue>
    </source>
</reference>
<evidence type="ECO:0000256" key="7">
    <source>
        <dbReference type="ARBA" id="ARBA00023054"/>
    </source>
</evidence>
<evidence type="ECO:0000256" key="14">
    <source>
        <dbReference type="SAM" id="MobiDB-lite"/>
    </source>
</evidence>
<dbReference type="Pfam" id="PF14580">
    <property type="entry name" value="LRR_9"/>
    <property type="match status" value="1"/>
</dbReference>
<dbReference type="Gene3D" id="3.80.10.10">
    <property type="entry name" value="Ribonuclease Inhibitor"/>
    <property type="match status" value="2"/>
</dbReference>
<evidence type="ECO:0000256" key="11">
    <source>
        <dbReference type="ARBA" id="ARBA00061329"/>
    </source>
</evidence>
<comment type="similarity">
    <text evidence="11">Belongs to the LRRCC1 family.</text>
</comment>
<keyword evidence="2" id="KW-0963">Cytoplasm</keyword>
<feature type="compositionally biased region" description="Basic and acidic residues" evidence="14">
    <location>
        <begin position="353"/>
        <end position="363"/>
    </location>
</feature>
<feature type="region of interest" description="Disordered" evidence="14">
    <location>
        <begin position="240"/>
        <end position="265"/>
    </location>
</feature>
<name>A0ABD0W5X2_UMBPY</name>
<evidence type="ECO:0000256" key="6">
    <source>
        <dbReference type="ARBA" id="ARBA00022776"/>
    </source>
</evidence>
<evidence type="ECO:0000313" key="16">
    <source>
        <dbReference type="Proteomes" id="UP001557470"/>
    </source>
</evidence>
<evidence type="ECO:0000313" key="15">
    <source>
        <dbReference type="EMBL" id="KAL0966614.1"/>
    </source>
</evidence>
<evidence type="ECO:0000256" key="3">
    <source>
        <dbReference type="ARBA" id="ARBA00022614"/>
    </source>
</evidence>
<evidence type="ECO:0000256" key="12">
    <source>
        <dbReference type="ARBA" id="ARBA00067351"/>
    </source>
</evidence>
<evidence type="ECO:0000256" key="2">
    <source>
        <dbReference type="ARBA" id="ARBA00022490"/>
    </source>
</evidence>
<organism evidence="15 16">
    <name type="scientific">Umbra pygmaea</name>
    <name type="common">Eastern mudminnow</name>
    <dbReference type="NCBI Taxonomy" id="75934"/>
    <lineage>
        <taxon>Eukaryota</taxon>
        <taxon>Metazoa</taxon>
        <taxon>Chordata</taxon>
        <taxon>Craniata</taxon>
        <taxon>Vertebrata</taxon>
        <taxon>Euteleostomi</taxon>
        <taxon>Actinopterygii</taxon>
        <taxon>Neopterygii</taxon>
        <taxon>Teleostei</taxon>
        <taxon>Protacanthopterygii</taxon>
        <taxon>Esociformes</taxon>
        <taxon>Umbridae</taxon>
        <taxon>Umbra</taxon>
    </lineage>
</organism>
<feature type="coiled-coil region" evidence="13">
    <location>
        <begin position="761"/>
        <end position="792"/>
    </location>
</feature>
<feature type="coiled-coil region" evidence="13">
    <location>
        <begin position="592"/>
        <end position="658"/>
    </location>
</feature>
<comment type="caution">
    <text evidence="15">The sequence shown here is derived from an EMBL/GenBank/DDBJ whole genome shotgun (WGS) entry which is preliminary data.</text>
</comment>
<evidence type="ECO:0000256" key="4">
    <source>
        <dbReference type="ARBA" id="ARBA00022618"/>
    </source>
</evidence>
<dbReference type="Proteomes" id="UP001557470">
    <property type="component" value="Unassembled WGS sequence"/>
</dbReference>